<protein>
    <submittedName>
        <fullName evidence="2">PadR family transcriptional regulator</fullName>
    </submittedName>
</protein>
<comment type="caution">
    <text evidence="2">The sequence shown here is derived from an EMBL/GenBank/DDBJ whole genome shotgun (WGS) entry which is preliminary data.</text>
</comment>
<organism evidence="2 3">
    <name type="scientific">Actinocrispum wychmicini</name>
    <dbReference type="NCBI Taxonomy" id="1213861"/>
    <lineage>
        <taxon>Bacteria</taxon>
        <taxon>Bacillati</taxon>
        <taxon>Actinomycetota</taxon>
        <taxon>Actinomycetes</taxon>
        <taxon>Pseudonocardiales</taxon>
        <taxon>Pseudonocardiaceae</taxon>
        <taxon>Actinocrispum</taxon>
    </lineage>
</organism>
<evidence type="ECO:0000259" key="1">
    <source>
        <dbReference type="Pfam" id="PF03551"/>
    </source>
</evidence>
<dbReference type="EMBL" id="SLWS01000005">
    <property type="protein sequence ID" value="TCO57944.1"/>
    <property type="molecule type" value="Genomic_DNA"/>
</dbReference>
<dbReference type="AlphaFoldDB" id="A0A4R2JG19"/>
<dbReference type="InterPro" id="IPR036390">
    <property type="entry name" value="WH_DNA-bd_sf"/>
</dbReference>
<evidence type="ECO:0000313" key="3">
    <source>
        <dbReference type="Proteomes" id="UP000295680"/>
    </source>
</evidence>
<proteinExistence type="predicted"/>
<dbReference type="Pfam" id="PF03551">
    <property type="entry name" value="PadR"/>
    <property type="match status" value="1"/>
</dbReference>
<dbReference type="PANTHER" id="PTHR33169">
    <property type="entry name" value="PADR-FAMILY TRANSCRIPTIONAL REGULATOR"/>
    <property type="match status" value="1"/>
</dbReference>
<keyword evidence="3" id="KW-1185">Reference proteome</keyword>
<dbReference type="InterPro" id="IPR052509">
    <property type="entry name" value="Metal_resp_DNA-bind_regulator"/>
</dbReference>
<dbReference type="SUPFAM" id="SSF46785">
    <property type="entry name" value="Winged helix' DNA-binding domain"/>
    <property type="match status" value="1"/>
</dbReference>
<dbReference type="PANTHER" id="PTHR33169:SF14">
    <property type="entry name" value="TRANSCRIPTIONAL REGULATOR RV3488"/>
    <property type="match status" value="1"/>
</dbReference>
<dbReference type="InterPro" id="IPR036388">
    <property type="entry name" value="WH-like_DNA-bd_sf"/>
</dbReference>
<dbReference type="Proteomes" id="UP000295680">
    <property type="component" value="Unassembled WGS sequence"/>
</dbReference>
<dbReference type="OrthoDB" id="122286at2"/>
<feature type="domain" description="Transcription regulator PadR N-terminal" evidence="1">
    <location>
        <begin position="30"/>
        <end position="76"/>
    </location>
</feature>
<dbReference type="InterPro" id="IPR005149">
    <property type="entry name" value="Tscrpt_reg_PadR_N"/>
</dbReference>
<name>A0A4R2JG19_9PSEU</name>
<dbReference type="Gene3D" id="1.10.10.10">
    <property type="entry name" value="Winged helix-like DNA-binding domain superfamily/Winged helix DNA-binding domain"/>
    <property type="match status" value="1"/>
</dbReference>
<gene>
    <name evidence="2" type="ORF">EV192_1056</name>
</gene>
<sequence length="108" mass="12117">MTVQTLLVLQVLLAVPDGEIYGLDVIKSSDLPPGTVYPLLQRLLDAGWVTDRWESLDPTQQGRPPRRYYRLTPSGVIKAQAALSNADRRRASLVRLFDTSPRLRAEES</sequence>
<accession>A0A4R2JG19</accession>
<evidence type="ECO:0000313" key="2">
    <source>
        <dbReference type="EMBL" id="TCO57944.1"/>
    </source>
</evidence>
<reference evidence="2 3" key="1">
    <citation type="submission" date="2019-03" db="EMBL/GenBank/DDBJ databases">
        <title>Genomic Encyclopedia of Type Strains, Phase IV (KMG-IV): sequencing the most valuable type-strain genomes for metagenomic binning, comparative biology and taxonomic classification.</title>
        <authorList>
            <person name="Goeker M."/>
        </authorList>
    </citation>
    <scope>NUCLEOTIDE SEQUENCE [LARGE SCALE GENOMIC DNA]</scope>
    <source>
        <strain evidence="2 3">DSM 45934</strain>
    </source>
</reference>